<evidence type="ECO:0000313" key="9">
    <source>
        <dbReference type="EMBL" id="AWI10276.1"/>
    </source>
</evidence>
<dbReference type="RefSeq" id="WP_108826180.1">
    <property type="nucleotide sequence ID" value="NZ_CP023004.1"/>
</dbReference>
<organism evidence="9 10">
    <name type="scientific">Ereboglobus luteus</name>
    <dbReference type="NCBI Taxonomy" id="1796921"/>
    <lineage>
        <taxon>Bacteria</taxon>
        <taxon>Pseudomonadati</taxon>
        <taxon>Verrucomicrobiota</taxon>
        <taxon>Opitutia</taxon>
        <taxon>Opitutales</taxon>
        <taxon>Opitutaceae</taxon>
        <taxon>Ereboglobus</taxon>
    </lineage>
</organism>
<dbReference type="InterPro" id="IPR000531">
    <property type="entry name" value="Beta-barrel_TonB"/>
</dbReference>
<evidence type="ECO:0000256" key="4">
    <source>
        <dbReference type="RuleBase" id="RU003357"/>
    </source>
</evidence>
<gene>
    <name evidence="9" type="ORF">CKA38_14355</name>
</gene>
<evidence type="ECO:0000256" key="2">
    <source>
        <dbReference type="ARBA" id="ARBA00023136"/>
    </source>
</evidence>
<dbReference type="SUPFAM" id="SSF49452">
    <property type="entry name" value="Starch-binding domain-like"/>
    <property type="match status" value="1"/>
</dbReference>
<evidence type="ECO:0000313" key="10">
    <source>
        <dbReference type="Proteomes" id="UP000244896"/>
    </source>
</evidence>
<dbReference type="OrthoDB" id="8727862at2"/>
<dbReference type="PANTHER" id="PTHR40980">
    <property type="entry name" value="PLUG DOMAIN-CONTAINING PROTEIN"/>
    <property type="match status" value="1"/>
</dbReference>
<feature type="signal peptide" evidence="6">
    <location>
        <begin position="1"/>
        <end position="34"/>
    </location>
</feature>
<dbReference type="InterPro" id="IPR013784">
    <property type="entry name" value="Carb-bd-like_fold"/>
</dbReference>
<protein>
    <recommendedName>
        <fullName evidence="11">TonB-dependent receptor</fullName>
    </recommendedName>
</protein>
<proteinExistence type="inferred from homology"/>
<evidence type="ECO:0000256" key="5">
    <source>
        <dbReference type="SAM" id="MobiDB-lite"/>
    </source>
</evidence>
<dbReference type="InterPro" id="IPR036942">
    <property type="entry name" value="Beta-barrel_TonB_sf"/>
</dbReference>
<dbReference type="Pfam" id="PF00593">
    <property type="entry name" value="TonB_dep_Rec_b-barrel"/>
    <property type="match status" value="1"/>
</dbReference>
<evidence type="ECO:0008006" key="11">
    <source>
        <dbReference type="Google" id="ProtNLM"/>
    </source>
</evidence>
<dbReference type="GO" id="GO:0009279">
    <property type="term" value="C:cell outer membrane"/>
    <property type="evidence" value="ECO:0007669"/>
    <property type="project" value="UniProtKB-SubCell"/>
</dbReference>
<feature type="domain" description="TonB-dependent receptor plug" evidence="8">
    <location>
        <begin position="150"/>
        <end position="244"/>
    </location>
</feature>
<dbReference type="Pfam" id="PF13620">
    <property type="entry name" value="CarboxypepD_reg"/>
    <property type="match status" value="1"/>
</dbReference>
<dbReference type="SUPFAM" id="SSF56935">
    <property type="entry name" value="Porins"/>
    <property type="match status" value="1"/>
</dbReference>
<keyword evidence="6" id="KW-0732">Signal</keyword>
<dbReference type="Proteomes" id="UP000244896">
    <property type="component" value="Chromosome"/>
</dbReference>
<evidence type="ECO:0000259" key="7">
    <source>
        <dbReference type="Pfam" id="PF00593"/>
    </source>
</evidence>
<dbReference type="InterPro" id="IPR037066">
    <property type="entry name" value="Plug_dom_sf"/>
</dbReference>
<feature type="region of interest" description="Disordered" evidence="5">
    <location>
        <begin position="325"/>
        <end position="344"/>
    </location>
</feature>
<name>A0A2U8E617_9BACT</name>
<dbReference type="KEGG" id="elut:CKA38_14355"/>
<sequence length="1098" mass="122049">MNNIPRNPRSGFFPKGLILSALIAICLFPAALFAQQPTGSIKGHVVNDVTKQVLNAATVTINDTRQSVLTDSQGLYVLPNLKSGIYTITVEYPGMDNVTRTVSVSDKEVLLDIMMSSEIYVLDKFTVGGEREGNAAAIAAQRSADNLQLVLTADAFGNITKGNIGNMLRRIPGITGTTDEVDTESIQLRGMSANFTSLDIDGVRSTSGGEGRTQSTADIPADMIETVTVVKSPTPDMPSDSLAGRIMMTTKSAYDRQGRQINIRAANSYNFTYGRDVGAKRHSSLSPAFSLSYSDVFSVGKGRNNLGIYARASWERVLAVRGTTSWDTSSTSGTRTDEADGSTYKVRQQRFQNASTALHGNDRSGASIKVDYKLNPKVSLGGSISYSNASNDMYRVRNILSSGGSVDHTLSHADMNTWLINPDNGEKIVYGDYAVVEGANYSVEQSFRDQTTERYSAQLYGTYRDDSSGIKIDTRLSVQRSERESRERKVTIRSNKKINYAMDRRAEGGNDRWPAIRVLKDFYSGNTEGVVAGAEYDFIDANPFADDFSEVYASNAEVSEYYLYEDPVTGEKSIKSRVIASYEASSNNLEWQRKYTQNDRVDAKVDLTKKISWKWPIEFKTGAAFSYETNETWRHDLRGKILLEPFNSDLSSLLDTSWDFGGGLGNYPAGSVFDFGKIDQALGVSFKGWAEDPIDRWNYNSDTFFVDKKSTRENTLKNSGRYVVERIYAAYMSGKVEIGKLTVLGGARFERTENTRTQPVVNNSLSSVDPNDYGFDFDRDLIAGTLAQYNGTGGGRGTYNRVNPSIHLVYRFNKNTKLALEYGRTLGRPNWGNLMGSVEYSNSSRKVKVPNMDLKPRTSENWDLSFEYYFGRQKTSAITLAVFQKDLKNYEVDADIMISPYEALALGANPEAGDFEGSDDYPDYNWIPWTLETKLNGGSGRVRGFEASYTQAFPFLPGALSGLSVDASFTCLTAEGTFTFKPGEYKTQKIQGFIPRSAAAGVNWNYHRFQMRLAWSWNDTYQENTPDKFEDTKFRYGRWVLDFTGKIKLTRNVTFFVDLSNLSSNHGAKYKPVSSGRLMRVETNALDFLGTAGIQATF</sequence>
<keyword evidence="4" id="KW-0798">TonB box</keyword>
<dbReference type="PANTHER" id="PTHR40980:SF4">
    <property type="entry name" value="TONB-DEPENDENT RECEPTOR-LIKE BETA-BARREL DOMAIN-CONTAINING PROTEIN"/>
    <property type="match status" value="1"/>
</dbReference>
<keyword evidence="3" id="KW-0998">Cell outer membrane</keyword>
<keyword evidence="10" id="KW-1185">Reference proteome</keyword>
<dbReference type="Gene3D" id="2.60.40.1120">
    <property type="entry name" value="Carboxypeptidase-like, regulatory domain"/>
    <property type="match status" value="1"/>
</dbReference>
<dbReference type="Gene3D" id="2.170.130.10">
    <property type="entry name" value="TonB-dependent receptor, plug domain"/>
    <property type="match status" value="1"/>
</dbReference>
<comment type="subcellular location">
    <subcellularLocation>
        <location evidence="1 4">Cell outer membrane</location>
    </subcellularLocation>
</comment>
<dbReference type="InterPro" id="IPR012910">
    <property type="entry name" value="Plug_dom"/>
</dbReference>
<dbReference type="GO" id="GO:0030246">
    <property type="term" value="F:carbohydrate binding"/>
    <property type="evidence" value="ECO:0007669"/>
    <property type="project" value="InterPro"/>
</dbReference>
<evidence type="ECO:0000256" key="6">
    <source>
        <dbReference type="SAM" id="SignalP"/>
    </source>
</evidence>
<dbReference type="Pfam" id="PF07715">
    <property type="entry name" value="Plug"/>
    <property type="match status" value="1"/>
</dbReference>
<accession>A0A2U8E617</accession>
<feature type="domain" description="TonB-dependent receptor-like beta-barrel" evidence="7">
    <location>
        <begin position="585"/>
        <end position="1062"/>
    </location>
</feature>
<dbReference type="Gene3D" id="2.40.170.20">
    <property type="entry name" value="TonB-dependent receptor, beta-barrel domain"/>
    <property type="match status" value="1"/>
</dbReference>
<dbReference type="EMBL" id="CP023004">
    <property type="protein sequence ID" value="AWI10276.1"/>
    <property type="molecule type" value="Genomic_DNA"/>
</dbReference>
<comment type="similarity">
    <text evidence="4">Belongs to the TonB-dependent receptor family.</text>
</comment>
<keyword evidence="2 4" id="KW-0472">Membrane</keyword>
<evidence type="ECO:0000256" key="1">
    <source>
        <dbReference type="ARBA" id="ARBA00004442"/>
    </source>
</evidence>
<reference evidence="9 10" key="1">
    <citation type="journal article" date="2018" name="Syst. Appl. Microbiol.">
        <title>Ereboglobus luteus gen. nov. sp. nov. from cockroach guts, and new insights into the oxygen relationship of the genera Opitutus and Didymococcus (Verrucomicrobia: Opitutaceae).</title>
        <authorList>
            <person name="Tegtmeier D."/>
            <person name="Belitz A."/>
            <person name="Radek R."/>
            <person name="Heimerl T."/>
            <person name="Brune A."/>
        </authorList>
    </citation>
    <scope>NUCLEOTIDE SEQUENCE [LARGE SCALE GENOMIC DNA]</scope>
    <source>
        <strain evidence="9 10">Ho45</strain>
    </source>
</reference>
<evidence type="ECO:0000259" key="8">
    <source>
        <dbReference type="Pfam" id="PF07715"/>
    </source>
</evidence>
<feature type="chain" id="PRO_5016112173" description="TonB-dependent receptor" evidence="6">
    <location>
        <begin position="35"/>
        <end position="1098"/>
    </location>
</feature>
<evidence type="ECO:0000256" key="3">
    <source>
        <dbReference type="ARBA" id="ARBA00023237"/>
    </source>
</evidence>
<dbReference type="AlphaFoldDB" id="A0A2U8E617"/>
<dbReference type="InterPro" id="IPR010104">
    <property type="entry name" value="TonB_rcpt_bac"/>
</dbReference>
<feature type="compositionally biased region" description="Low complexity" evidence="5">
    <location>
        <begin position="325"/>
        <end position="334"/>
    </location>
</feature>
<dbReference type="NCBIfam" id="TIGR01782">
    <property type="entry name" value="TonB-Xanth-Caul"/>
    <property type="match status" value="1"/>
</dbReference>